<organism evidence="10 11">
    <name type="scientific">Methanofollis fontis</name>
    <dbReference type="NCBI Taxonomy" id="2052832"/>
    <lineage>
        <taxon>Archaea</taxon>
        <taxon>Methanobacteriati</taxon>
        <taxon>Methanobacteriota</taxon>
        <taxon>Stenosarchaea group</taxon>
        <taxon>Methanomicrobia</taxon>
        <taxon>Methanomicrobiales</taxon>
        <taxon>Methanomicrobiaceae</taxon>
        <taxon>Methanofollis</taxon>
    </lineage>
</organism>
<dbReference type="PANTHER" id="PTHR20941:SF1">
    <property type="entry name" value="FOLIC ACID SYNTHESIS PROTEIN FOL1"/>
    <property type="match status" value="1"/>
</dbReference>
<sequence length="268" mass="28466">MRPCAINGMAVGGGAPPRLMGVINCSPESFFSGSFVPCRSIRERALSMIDEGADLIDIGARSTAPGSAPIPVKEEIERITTALTELDGSGITVSVDTMHAGVLEACLRHDVHVLNDIGGLHDPAITSCAAAAGLPVIAMAAERRPGDARGTEATLAALRHVGIRAAEAGIKHLILDPAVGRWTEERTFEDDWDLCRSFPRFSELGYPVILAISRKSFIGDLIGRPAADRLAGTLALTARLLPHADMVRAHDVAATRDAIFVIRKCTEM</sequence>
<dbReference type="InterPro" id="IPR000489">
    <property type="entry name" value="Pterin-binding_dom"/>
</dbReference>
<dbReference type="PANTHER" id="PTHR20941">
    <property type="entry name" value="FOLATE SYNTHESIS PROTEINS"/>
    <property type="match status" value="1"/>
</dbReference>
<dbReference type="Pfam" id="PF00809">
    <property type="entry name" value="Pterin_bind"/>
    <property type="match status" value="1"/>
</dbReference>
<comment type="caution">
    <text evidence="10">The sequence shown here is derived from an EMBL/GenBank/DDBJ whole genome shotgun (WGS) entry which is preliminary data.</text>
</comment>
<dbReference type="EC" id="2.5.1.15" evidence="4"/>
<dbReference type="GO" id="GO:0046656">
    <property type="term" value="P:folic acid biosynthetic process"/>
    <property type="evidence" value="ECO:0007669"/>
    <property type="project" value="UniProtKB-KW"/>
</dbReference>
<comment type="catalytic activity">
    <reaction evidence="1">
        <text>(7,8-dihydropterin-6-yl)methyl diphosphate + 4-aminobenzoate = 7,8-dihydropteroate + diphosphate</text>
        <dbReference type="Rhea" id="RHEA:19949"/>
        <dbReference type="ChEBI" id="CHEBI:17836"/>
        <dbReference type="ChEBI" id="CHEBI:17839"/>
        <dbReference type="ChEBI" id="CHEBI:33019"/>
        <dbReference type="ChEBI" id="CHEBI:72950"/>
        <dbReference type="EC" id="2.5.1.15"/>
    </reaction>
</comment>
<dbReference type="Gene3D" id="3.20.20.20">
    <property type="entry name" value="Dihydropteroate synthase-like"/>
    <property type="match status" value="1"/>
</dbReference>
<dbReference type="PROSITE" id="PS00793">
    <property type="entry name" value="DHPS_2"/>
    <property type="match status" value="1"/>
</dbReference>
<reference evidence="10 11" key="1">
    <citation type="submission" date="2017-11" db="EMBL/GenBank/DDBJ databases">
        <title>Isolation and Characterization of Methanofollis Species from Methane Seep Offshore SW Taiwan.</title>
        <authorList>
            <person name="Teng N.-H."/>
            <person name="Lai M.-C."/>
            <person name="Chen S.-C."/>
        </authorList>
    </citation>
    <scope>NUCLEOTIDE SEQUENCE [LARGE SCALE GENOMIC DNA]</scope>
    <source>
        <strain evidence="10 11">FWC-SCC2</strain>
    </source>
</reference>
<dbReference type="InterPro" id="IPR006390">
    <property type="entry name" value="DHP_synth_dom"/>
</dbReference>
<dbReference type="GO" id="GO:0046872">
    <property type="term" value="F:metal ion binding"/>
    <property type="evidence" value="ECO:0007669"/>
    <property type="project" value="UniProtKB-KW"/>
</dbReference>
<keyword evidence="5" id="KW-0808">Transferase</keyword>
<evidence type="ECO:0000259" key="9">
    <source>
        <dbReference type="PROSITE" id="PS50972"/>
    </source>
</evidence>
<dbReference type="SUPFAM" id="SSF51717">
    <property type="entry name" value="Dihydropteroate synthetase-like"/>
    <property type="match status" value="1"/>
</dbReference>
<evidence type="ECO:0000256" key="2">
    <source>
        <dbReference type="ARBA" id="ARBA00001946"/>
    </source>
</evidence>
<name>A0A483CR35_9EURY</name>
<keyword evidence="6" id="KW-0479">Metal-binding</keyword>
<proteinExistence type="predicted"/>
<dbReference type="PROSITE" id="PS50972">
    <property type="entry name" value="PTERIN_BINDING"/>
    <property type="match status" value="1"/>
</dbReference>
<evidence type="ECO:0000313" key="10">
    <source>
        <dbReference type="EMBL" id="TAJ43529.1"/>
    </source>
</evidence>
<keyword evidence="8" id="KW-0289">Folate biosynthesis</keyword>
<comment type="cofactor">
    <cofactor evidence="2">
        <name>Mg(2+)</name>
        <dbReference type="ChEBI" id="CHEBI:18420"/>
    </cofactor>
</comment>
<keyword evidence="11" id="KW-1185">Reference proteome</keyword>
<accession>A0A483CR35</accession>
<evidence type="ECO:0000256" key="6">
    <source>
        <dbReference type="ARBA" id="ARBA00022723"/>
    </source>
</evidence>
<evidence type="ECO:0000256" key="8">
    <source>
        <dbReference type="ARBA" id="ARBA00022909"/>
    </source>
</evidence>
<feature type="domain" description="Pterin-binding" evidence="9">
    <location>
        <begin position="17"/>
        <end position="260"/>
    </location>
</feature>
<evidence type="ECO:0000256" key="7">
    <source>
        <dbReference type="ARBA" id="ARBA00022842"/>
    </source>
</evidence>
<dbReference type="NCBIfam" id="TIGR01496">
    <property type="entry name" value="DHPS"/>
    <property type="match status" value="1"/>
</dbReference>
<keyword evidence="7" id="KW-0460">Magnesium</keyword>
<evidence type="ECO:0000313" key="11">
    <source>
        <dbReference type="Proteomes" id="UP000292580"/>
    </source>
</evidence>
<comment type="pathway">
    <text evidence="3">Cofactor biosynthesis; tetrahydrofolate biosynthesis; 7,8-dihydrofolate from 2-amino-4-hydroxy-6-hydroxymethyl-7,8-dihydropteridine diphosphate and 4-aminobenzoate: step 1/2.</text>
</comment>
<dbReference type="GO" id="GO:0004156">
    <property type="term" value="F:dihydropteroate synthase activity"/>
    <property type="evidence" value="ECO:0007669"/>
    <property type="project" value="UniProtKB-EC"/>
</dbReference>
<gene>
    <name evidence="10" type="primary">folP</name>
    <name evidence="10" type="ORF">CUJ86_10370</name>
</gene>
<dbReference type="Proteomes" id="UP000292580">
    <property type="component" value="Unassembled WGS sequence"/>
</dbReference>
<protein>
    <recommendedName>
        <fullName evidence="4">dihydropteroate synthase</fullName>
        <ecNumber evidence="4">2.5.1.15</ecNumber>
    </recommendedName>
</protein>
<dbReference type="EMBL" id="PGCL01000005">
    <property type="protein sequence ID" value="TAJ43529.1"/>
    <property type="molecule type" value="Genomic_DNA"/>
</dbReference>
<evidence type="ECO:0000256" key="5">
    <source>
        <dbReference type="ARBA" id="ARBA00022679"/>
    </source>
</evidence>
<dbReference type="GO" id="GO:0046654">
    <property type="term" value="P:tetrahydrofolate biosynthetic process"/>
    <property type="evidence" value="ECO:0007669"/>
    <property type="project" value="TreeGrafter"/>
</dbReference>
<dbReference type="AlphaFoldDB" id="A0A483CR35"/>
<dbReference type="OrthoDB" id="371861at2157"/>
<evidence type="ECO:0000256" key="3">
    <source>
        <dbReference type="ARBA" id="ARBA00004763"/>
    </source>
</evidence>
<dbReference type="InterPro" id="IPR011005">
    <property type="entry name" value="Dihydropteroate_synth-like_sf"/>
</dbReference>
<evidence type="ECO:0000256" key="4">
    <source>
        <dbReference type="ARBA" id="ARBA00012458"/>
    </source>
</evidence>
<evidence type="ECO:0000256" key="1">
    <source>
        <dbReference type="ARBA" id="ARBA00000012"/>
    </source>
</evidence>
<dbReference type="InterPro" id="IPR045031">
    <property type="entry name" value="DHP_synth-like"/>
</dbReference>